<keyword evidence="1" id="KW-0732">Signal</keyword>
<dbReference type="SUPFAM" id="SSF50494">
    <property type="entry name" value="Trypsin-like serine proteases"/>
    <property type="match status" value="1"/>
</dbReference>
<name>A0ABS8XWW2_9BURK</name>
<proteinExistence type="predicted"/>
<gene>
    <name evidence="2" type="ORF">LXT13_22375</name>
</gene>
<accession>A0ABS8XWW2</accession>
<evidence type="ECO:0008006" key="4">
    <source>
        <dbReference type="Google" id="ProtNLM"/>
    </source>
</evidence>
<feature type="chain" id="PRO_5047095804" description="Tetratricopeptide repeat protein" evidence="1">
    <location>
        <begin position="23"/>
        <end position="352"/>
    </location>
</feature>
<comment type="caution">
    <text evidence="2">The sequence shown here is derived from an EMBL/GenBank/DDBJ whole genome shotgun (WGS) entry which is preliminary data.</text>
</comment>
<dbReference type="Proteomes" id="UP001200741">
    <property type="component" value="Unassembled WGS sequence"/>
</dbReference>
<dbReference type="InterPro" id="IPR009003">
    <property type="entry name" value="Peptidase_S1_PA"/>
</dbReference>
<dbReference type="EMBL" id="JAJTWU010000009">
    <property type="protein sequence ID" value="MCE4557147.1"/>
    <property type="molecule type" value="Genomic_DNA"/>
</dbReference>
<evidence type="ECO:0000313" key="3">
    <source>
        <dbReference type="Proteomes" id="UP001200741"/>
    </source>
</evidence>
<evidence type="ECO:0000256" key="1">
    <source>
        <dbReference type="SAM" id="SignalP"/>
    </source>
</evidence>
<evidence type="ECO:0000313" key="2">
    <source>
        <dbReference type="EMBL" id="MCE4557147.1"/>
    </source>
</evidence>
<organism evidence="2 3">
    <name type="scientific">Pelomonas cellulosilytica</name>
    <dbReference type="NCBI Taxonomy" id="2906762"/>
    <lineage>
        <taxon>Bacteria</taxon>
        <taxon>Pseudomonadati</taxon>
        <taxon>Pseudomonadota</taxon>
        <taxon>Betaproteobacteria</taxon>
        <taxon>Burkholderiales</taxon>
        <taxon>Sphaerotilaceae</taxon>
        <taxon>Roseateles</taxon>
    </lineage>
</organism>
<protein>
    <recommendedName>
        <fullName evidence="4">Tetratricopeptide repeat protein</fullName>
    </recommendedName>
</protein>
<feature type="signal peptide" evidence="1">
    <location>
        <begin position="1"/>
        <end position="22"/>
    </location>
</feature>
<sequence length="352" mass="36384">MTPRIRRWGLLLAALLAGATAAHDDALPPAQEVVRQHLLGDARAALSRGEPDAALVPLETAAGMSHAADTELLQLQMQLQAGHIRQALAFAAHTAAAHRDEPAARALHLWLLAVSGQADYARRRLNVGDPSDAALVRLLDGLALDQPLPGAAPAPWPHGVAVPQRARPVTTGLLLDAGQLALVPASAAQGNATLWLRNGLGRASHARRAAADPDLAALGLALLHVEPPLPATSSLTRAPRPAFAGSPASRLGMPRVDSAGPAWPVLQLGFLGRTDRHGAQALGWPRGALLSGGPVFDGAGRLIGLAMPGEDGGEHLLPAAALPGLPVRSDAQAVTPDELYEGALPHIAQLLR</sequence>
<dbReference type="RefSeq" id="WP_233374524.1">
    <property type="nucleotide sequence ID" value="NZ_JAJTWU010000009.1"/>
</dbReference>
<reference evidence="2 3" key="1">
    <citation type="submission" date="2021-12" db="EMBL/GenBank/DDBJ databases">
        <title>Genome seq of P8.</title>
        <authorList>
            <person name="Seo T."/>
        </authorList>
    </citation>
    <scope>NUCLEOTIDE SEQUENCE [LARGE SCALE GENOMIC DNA]</scope>
    <source>
        <strain evidence="2 3">P8</strain>
    </source>
</reference>
<keyword evidence="3" id="KW-1185">Reference proteome</keyword>